<dbReference type="PROSITE" id="PS50943">
    <property type="entry name" value="HTH_CROC1"/>
    <property type="match status" value="1"/>
</dbReference>
<dbReference type="InterPro" id="IPR001387">
    <property type="entry name" value="Cro/C1-type_HTH"/>
</dbReference>
<accession>A0A0D0PJY7</accession>
<dbReference type="PANTHER" id="PTHR35010:SF2">
    <property type="entry name" value="BLL4672 PROTEIN"/>
    <property type="match status" value="1"/>
</dbReference>
<dbReference type="Gene3D" id="1.10.260.40">
    <property type="entry name" value="lambda repressor-like DNA-binding domains"/>
    <property type="match status" value="1"/>
</dbReference>
<name>A0A0D0PJY7_KITGR</name>
<dbReference type="STRING" id="2064.TR51_28410"/>
<dbReference type="InterPro" id="IPR010982">
    <property type="entry name" value="Lambda_DNA-bd_dom_sf"/>
</dbReference>
<dbReference type="Gene3D" id="3.30.450.180">
    <property type="match status" value="1"/>
</dbReference>
<dbReference type="SMART" id="SM00530">
    <property type="entry name" value="HTH_XRE"/>
    <property type="match status" value="1"/>
</dbReference>
<dbReference type="PANTHER" id="PTHR35010">
    <property type="entry name" value="BLL4672 PROTEIN-RELATED"/>
    <property type="match status" value="1"/>
</dbReference>
<dbReference type="GO" id="GO:0003677">
    <property type="term" value="F:DNA binding"/>
    <property type="evidence" value="ECO:0007669"/>
    <property type="project" value="InterPro"/>
</dbReference>
<protein>
    <submittedName>
        <fullName evidence="2">XRE family transcriptional regulator</fullName>
    </submittedName>
</protein>
<dbReference type="Proteomes" id="UP000032066">
    <property type="component" value="Unassembled WGS sequence"/>
</dbReference>
<reference evidence="2 3" key="1">
    <citation type="submission" date="2015-02" db="EMBL/GenBank/DDBJ databases">
        <title>Draft genome sequence of Kitasatospora griseola MF730-N6, a bafilomycin, terpentecin and satosporin producer.</title>
        <authorList>
            <person name="Arens J.C."/>
            <person name="Haltli B."/>
            <person name="Kerr R.G."/>
        </authorList>
    </citation>
    <scope>NUCLEOTIDE SEQUENCE [LARGE SCALE GENOMIC DNA]</scope>
    <source>
        <strain evidence="2 3">MF730-N6</strain>
    </source>
</reference>
<dbReference type="PATRIC" id="fig|2064.6.peg.6026"/>
<dbReference type="Pfam" id="PF13560">
    <property type="entry name" value="HTH_31"/>
    <property type="match status" value="1"/>
</dbReference>
<keyword evidence="3" id="KW-1185">Reference proteome</keyword>
<dbReference type="CDD" id="cd00093">
    <property type="entry name" value="HTH_XRE"/>
    <property type="match status" value="1"/>
</dbReference>
<dbReference type="OrthoDB" id="3542608at2"/>
<dbReference type="SUPFAM" id="SSF47413">
    <property type="entry name" value="lambda repressor-like DNA-binding domains"/>
    <property type="match status" value="1"/>
</dbReference>
<organism evidence="2 3">
    <name type="scientific">Kitasatospora griseola</name>
    <name type="common">Streptomyces griseolosporeus</name>
    <dbReference type="NCBI Taxonomy" id="2064"/>
    <lineage>
        <taxon>Bacteria</taxon>
        <taxon>Bacillati</taxon>
        <taxon>Actinomycetota</taxon>
        <taxon>Actinomycetes</taxon>
        <taxon>Kitasatosporales</taxon>
        <taxon>Streptomycetaceae</taxon>
        <taxon>Kitasatospora</taxon>
    </lineage>
</organism>
<feature type="domain" description="HTH cro/C1-type" evidence="1">
    <location>
        <begin position="33"/>
        <end position="80"/>
    </location>
</feature>
<evidence type="ECO:0000259" key="1">
    <source>
        <dbReference type="PROSITE" id="PS50943"/>
    </source>
</evidence>
<dbReference type="RefSeq" id="WP_043915112.1">
    <property type="nucleotide sequence ID" value="NZ_JBFBDQ010000002.1"/>
</dbReference>
<comment type="caution">
    <text evidence="2">The sequence shown here is derived from an EMBL/GenBank/DDBJ whole genome shotgun (WGS) entry which is preliminary data.</text>
</comment>
<proteinExistence type="predicted"/>
<sequence length="270" mass="29631">MSEVGEFLRLRRARIRPSDVGLPEFGRRRRVPGLRREEVAQLAGVSVDYYVRLEQGRGDGVSAEVLDAVARVLRLDRTERQHLHDLARPPREAARRSPRQLRGGLRLVLDALDAPAFVLGRCLDVVAWNAPGDAVMGFSAMPPGQCNVARHAFLSAAGRRLYPEFERVAAETAAFLRVDAARHPDDPELAALLADLAADPLFAELWARHGVREKTSGRKLLLHPRVGELDVGYETLTPPGEPGLQLVVYTAEPGSPTAERLALLADAARL</sequence>
<dbReference type="Pfam" id="PF17765">
    <property type="entry name" value="MLTR_LBD"/>
    <property type="match status" value="1"/>
</dbReference>
<evidence type="ECO:0000313" key="2">
    <source>
        <dbReference type="EMBL" id="KIQ62839.1"/>
    </source>
</evidence>
<dbReference type="EMBL" id="JXZB01000004">
    <property type="protein sequence ID" value="KIQ62839.1"/>
    <property type="molecule type" value="Genomic_DNA"/>
</dbReference>
<gene>
    <name evidence="2" type="ORF">TR51_28410</name>
</gene>
<dbReference type="AlphaFoldDB" id="A0A0D0PJY7"/>
<dbReference type="InterPro" id="IPR041413">
    <property type="entry name" value="MLTR_LBD"/>
</dbReference>
<evidence type="ECO:0000313" key="3">
    <source>
        <dbReference type="Proteomes" id="UP000032066"/>
    </source>
</evidence>